<name>A0A4Q7YW08_9BACT</name>
<dbReference type="EMBL" id="SHKW01000001">
    <property type="protein sequence ID" value="RZU41564.1"/>
    <property type="molecule type" value="Genomic_DNA"/>
</dbReference>
<dbReference type="Proteomes" id="UP000292958">
    <property type="component" value="Unassembled WGS sequence"/>
</dbReference>
<reference evidence="2 3" key="1">
    <citation type="submission" date="2019-02" db="EMBL/GenBank/DDBJ databases">
        <title>Genomic Encyclopedia of Archaeal and Bacterial Type Strains, Phase II (KMG-II): from individual species to whole genera.</title>
        <authorList>
            <person name="Goeker M."/>
        </authorList>
    </citation>
    <scope>NUCLEOTIDE SEQUENCE [LARGE SCALE GENOMIC DNA]</scope>
    <source>
        <strain evidence="2 3">DSM 18101</strain>
    </source>
</reference>
<dbReference type="GO" id="GO:0016853">
    <property type="term" value="F:isomerase activity"/>
    <property type="evidence" value="ECO:0007669"/>
    <property type="project" value="UniProtKB-KW"/>
</dbReference>
<gene>
    <name evidence="2" type="ORF">BDD14_3089</name>
</gene>
<keyword evidence="2" id="KW-0413">Isomerase</keyword>
<evidence type="ECO:0000313" key="2">
    <source>
        <dbReference type="EMBL" id="RZU41564.1"/>
    </source>
</evidence>
<dbReference type="CDD" id="cd02208">
    <property type="entry name" value="cupin_RmlC-like"/>
    <property type="match status" value="1"/>
</dbReference>
<sequence length="139" mass="15605">MTTETMTESKFFNITALASTLPESAETMLTDLRLTDEKEASCRIFRVHRPAPAHYHTSCDEYLYVVSGRAEIAIAGHAPREIGPGELVFFKKNTIHAIPKILESPFTVLAVDTPRRPPEDVHFVNPEDGTPESFIKTQY</sequence>
<accession>A0A4Q7YW08</accession>
<comment type="caution">
    <text evidence="2">The sequence shown here is derived from an EMBL/GenBank/DDBJ whole genome shotgun (WGS) entry which is preliminary data.</text>
</comment>
<feature type="domain" description="Cupin type-2" evidence="1">
    <location>
        <begin position="51"/>
        <end position="111"/>
    </location>
</feature>
<keyword evidence="3" id="KW-1185">Reference proteome</keyword>
<dbReference type="SUPFAM" id="SSF51182">
    <property type="entry name" value="RmlC-like cupins"/>
    <property type="match status" value="1"/>
</dbReference>
<dbReference type="InterPro" id="IPR013096">
    <property type="entry name" value="Cupin_2"/>
</dbReference>
<dbReference type="Gene3D" id="2.60.120.10">
    <property type="entry name" value="Jelly Rolls"/>
    <property type="match status" value="1"/>
</dbReference>
<dbReference type="InterPro" id="IPR011051">
    <property type="entry name" value="RmlC_Cupin_sf"/>
</dbReference>
<protein>
    <submittedName>
        <fullName evidence="2">Mannose-6-phosphate isomerase-like protein (Cupin superfamily)</fullName>
    </submittedName>
</protein>
<proteinExistence type="predicted"/>
<dbReference type="Pfam" id="PF07883">
    <property type="entry name" value="Cupin_2"/>
    <property type="match status" value="1"/>
</dbReference>
<dbReference type="AlphaFoldDB" id="A0A4Q7YW08"/>
<evidence type="ECO:0000313" key="3">
    <source>
        <dbReference type="Proteomes" id="UP000292958"/>
    </source>
</evidence>
<organism evidence="2 3">
    <name type="scientific">Edaphobacter modestus</name>
    <dbReference type="NCBI Taxonomy" id="388466"/>
    <lineage>
        <taxon>Bacteria</taxon>
        <taxon>Pseudomonadati</taxon>
        <taxon>Acidobacteriota</taxon>
        <taxon>Terriglobia</taxon>
        <taxon>Terriglobales</taxon>
        <taxon>Acidobacteriaceae</taxon>
        <taxon>Edaphobacter</taxon>
    </lineage>
</organism>
<dbReference type="RefSeq" id="WP_207231744.1">
    <property type="nucleotide sequence ID" value="NZ_SHKW01000001.1"/>
</dbReference>
<dbReference type="InterPro" id="IPR014710">
    <property type="entry name" value="RmlC-like_jellyroll"/>
</dbReference>
<evidence type="ECO:0000259" key="1">
    <source>
        <dbReference type="Pfam" id="PF07883"/>
    </source>
</evidence>